<dbReference type="Pfam" id="PF01909">
    <property type="entry name" value="NTP_transf_2"/>
    <property type="match status" value="1"/>
</dbReference>
<evidence type="ECO:0000313" key="5">
    <source>
        <dbReference type="Proteomes" id="UP000464597"/>
    </source>
</evidence>
<dbReference type="CDD" id="cd05403">
    <property type="entry name" value="NT_KNTase_like"/>
    <property type="match status" value="1"/>
</dbReference>
<sequence length="283" mass="30907">MVQGANLLMRLADQVDTDSATELVGVLDELRDAALEILGPALVGVYLTGSFALNRGDEASDVDFLVVADRALSQDDEEQIRRVHAAFPLRAERWAQHLEGSWVGAEALRDSVGAHEPWLYVDNGSDEMNPSRHDDTWNSRWVLREAGVPLAGPSPIELLPAVEAGLIKAEAVEQAAAKAAWIQEQPQALSNGWAQPYVVLTFCRLLWSATFGTVTSKGDAAAWVIREIAPERFRDLIQSAAVYRLHAFDPANDKADPSYVQLAGDFVAWATVETTRRGTAQSC</sequence>
<proteinExistence type="predicted"/>
<dbReference type="Proteomes" id="UP000464597">
    <property type="component" value="Chromosome"/>
</dbReference>
<keyword evidence="1" id="KW-0808">Transferase</keyword>
<evidence type="ECO:0000256" key="1">
    <source>
        <dbReference type="ARBA" id="ARBA00022679"/>
    </source>
</evidence>
<evidence type="ECO:0000259" key="3">
    <source>
        <dbReference type="Pfam" id="PF13427"/>
    </source>
</evidence>
<dbReference type="Pfam" id="PF13427">
    <property type="entry name" value="AadA_C"/>
    <property type="match status" value="1"/>
</dbReference>
<reference evidence="5" key="1">
    <citation type="submission" date="2019-12" db="EMBL/GenBank/DDBJ databases">
        <title>Complete and draft genome sequences of new strains and members of some known species of the genus Rathayibacter isolated from plants.</title>
        <authorList>
            <person name="Tarlachkov S.V."/>
            <person name="Starodumova I.P."/>
            <person name="Dorofeeva L.V."/>
            <person name="Prisyazhnaya N.V."/>
            <person name="Leyn S."/>
            <person name="Zlamal J."/>
            <person name="Elan M."/>
            <person name="Osterman A.L."/>
            <person name="Nadler S."/>
            <person name="Subbotin S.A."/>
            <person name="Evtushenko L.I."/>
        </authorList>
    </citation>
    <scope>NUCLEOTIDE SEQUENCE [LARGE SCALE GENOMIC DNA]</scope>
    <source>
        <strain evidence="5">VKM Ac-2802</strain>
    </source>
</reference>
<dbReference type="RefSeq" id="WP_159422656.1">
    <property type="nucleotide sequence ID" value="NZ_CP047180.1"/>
</dbReference>
<feature type="domain" description="Adenylyltransferase AadA C-terminal" evidence="3">
    <location>
        <begin position="193"/>
        <end position="246"/>
    </location>
</feature>
<feature type="domain" description="Polymerase nucleotidyl transferase" evidence="2">
    <location>
        <begin position="28"/>
        <end position="82"/>
    </location>
</feature>
<dbReference type="EMBL" id="CP047180">
    <property type="protein sequence ID" value="QHC62720.1"/>
    <property type="molecule type" value="Genomic_DNA"/>
</dbReference>
<gene>
    <name evidence="4" type="ORF">GSU69_08520</name>
</gene>
<dbReference type="InterPro" id="IPR025184">
    <property type="entry name" value="AadA_C"/>
</dbReference>
<evidence type="ECO:0000259" key="2">
    <source>
        <dbReference type="Pfam" id="PF01909"/>
    </source>
</evidence>
<dbReference type="InterPro" id="IPR043519">
    <property type="entry name" value="NT_sf"/>
</dbReference>
<organism evidence="4 5">
    <name type="scientific">Rathayibacter festucae</name>
    <dbReference type="NCBI Taxonomy" id="110937"/>
    <lineage>
        <taxon>Bacteria</taxon>
        <taxon>Bacillati</taxon>
        <taxon>Actinomycetota</taxon>
        <taxon>Actinomycetes</taxon>
        <taxon>Micrococcales</taxon>
        <taxon>Microbacteriaceae</taxon>
        <taxon>Rathayibacter</taxon>
    </lineage>
</organism>
<keyword evidence="5" id="KW-1185">Reference proteome</keyword>
<evidence type="ECO:0000313" key="4">
    <source>
        <dbReference type="EMBL" id="QHC62720.1"/>
    </source>
</evidence>
<name>A0ABX6GZ84_9MICO</name>
<protein>
    <submittedName>
        <fullName evidence="4">DUF4111 domain-containing protein</fullName>
    </submittedName>
</protein>
<dbReference type="Gene3D" id="3.30.460.10">
    <property type="entry name" value="Beta Polymerase, domain 2"/>
    <property type="match status" value="1"/>
</dbReference>
<dbReference type="InterPro" id="IPR002934">
    <property type="entry name" value="Polymerase_NTP_transf_dom"/>
</dbReference>
<accession>A0ABX6GZ84</accession>
<dbReference type="SUPFAM" id="SSF81301">
    <property type="entry name" value="Nucleotidyltransferase"/>
    <property type="match status" value="1"/>
</dbReference>